<gene>
    <name evidence="2" type="ORF">IX84_27105</name>
</gene>
<evidence type="ECO:0008006" key="4">
    <source>
        <dbReference type="Google" id="ProtNLM"/>
    </source>
</evidence>
<feature type="transmembrane region" description="Helical" evidence="1">
    <location>
        <begin position="20"/>
        <end position="49"/>
    </location>
</feature>
<sequence length="111" mass="12328">MEKGSFLAIKSQPKHIRIGIWASIVSAVMLIGIGVFWMATSLAFFYVAWNPSETALFRFLMVAVFIGGLVRAAALVNYPATPFFIFLILIELIPTTLMLWFQAKLLNSGSL</sequence>
<accession>A0A098RZH6</accession>
<dbReference type="OrthoDB" id="840183at2"/>
<dbReference type="EMBL" id="JPOS01000085">
    <property type="protein sequence ID" value="KGE85544.1"/>
    <property type="molecule type" value="Genomic_DNA"/>
</dbReference>
<comment type="caution">
    <text evidence="2">The sequence shown here is derived from an EMBL/GenBank/DDBJ whole genome shotgun (WGS) entry which is preliminary data.</text>
</comment>
<keyword evidence="1" id="KW-1133">Transmembrane helix</keyword>
<keyword evidence="1" id="KW-0812">Transmembrane</keyword>
<evidence type="ECO:0000256" key="1">
    <source>
        <dbReference type="SAM" id="Phobius"/>
    </source>
</evidence>
<dbReference type="Proteomes" id="UP000029736">
    <property type="component" value="Unassembled WGS sequence"/>
</dbReference>
<keyword evidence="3" id="KW-1185">Reference proteome</keyword>
<dbReference type="AlphaFoldDB" id="A0A098RZH6"/>
<evidence type="ECO:0000313" key="2">
    <source>
        <dbReference type="EMBL" id="KGE85544.1"/>
    </source>
</evidence>
<dbReference type="RefSeq" id="WP_044228033.1">
    <property type="nucleotide sequence ID" value="NZ_JBKAGJ010000046.1"/>
</dbReference>
<name>A0A098RZH6_9BACT</name>
<reference evidence="2 3" key="1">
    <citation type="journal article" date="2014" name="Int. J. Syst. Evol. Microbiol.">
        <title>Phaeodactylibacter xiamenensis gen. nov., sp. nov., a member of the family Saprospiraceae isolated from the marine alga Phaeodactylum tricornutum.</title>
        <authorList>
            <person name="Chen Z.Jr."/>
            <person name="Lei X."/>
            <person name="Lai Q."/>
            <person name="Li Y."/>
            <person name="Zhang B."/>
            <person name="Zhang J."/>
            <person name="Zhang H."/>
            <person name="Yang L."/>
            <person name="Zheng W."/>
            <person name="Tian Y."/>
            <person name="Yu Z."/>
            <person name="Xu H.Jr."/>
            <person name="Zheng T."/>
        </authorList>
    </citation>
    <scope>NUCLEOTIDE SEQUENCE [LARGE SCALE GENOMIC DNA]</scope>
    <source>
        <strain evidence="2 3">KD52</strain>
    </source>
</reference>
<feature type="transmembrane region" description="Helical" evidence="1">
    <location>
        <begin position="55"/>
        <end position="76"/>
    </location>
</feature>
<keyword evidence="1" id="KW-0472">Membrane</keyword>
<evidence type="ECO:0000313" key="3">
    <source>
        <dbReference type="Proteomes" id="UP000029736"/>
    </source>
</evidence>
<proteinExistence type="predicted"/>
<feature type="transmembrane region" description="Helical" evidence="1">
    <location>
        <begin position="83"/>
        <end position="103"/>
    </location>
</feature>
<dbReference type="STRING" id="1524460.IX84_27105"/>
<organism evidence="2 3">
    <name type="scientific">Phaeodactylibacter xiamenensis</name>
    <dbReference type="NCBI Taxonomy" id="1524460"/>
    <lineage>
        <taxon>Bacteria</taxon>
        <taxon>Pseudomonadati</taxon>
        <taxon>Bacteroidota</taxon>
        <taxon>Saprospiria</taxon>
        <taxon>Saprospirales</taxon>
        <taxon>Haliscomenobacteraceae</taxon>
        <taxon>Phaeodactylibacter</taxon>
    </lineage>
</organism>
<protein>
    <recommendedName>
        <fullName evidence="4">DUF4345 domain-containing protein</fullName>
    </recommendedName>
</protein>